<dbReference type="Proteomes" id="UP000235914">
    <property type="component" value="Unassembled WGS sequence"/>
</dbReference>
<evidence type="ECO:0000256" key="2">
    <source>
        <dbReference type="SAM" id="Phobius"/>
    </source>
</evidence>
<name>A0AAP8T8I1_9BACT</name>
<comment type="caution">
    <text evidence="3">The sequence shown here is derived from an EMBL/GenBank/DDBJ whole genome shotgun (WGS) entry which is preliminary data.</text>
</comment>
<proteinExistence type="predicted"/>
<evidence type="ECO:0000256" key="1">
    <source>
        <dbReference type="SAM" id="MobiDB-lite"/>
    </source>
</evidence>
<feature type="compositionally biased region" description="Gly residues" evidence="1">
    <location>
        <begin position="375"/>
        <end position="388"/>
    </location>
</feature>
<dbReference type="EMBL" id="PJKN01000007">
    <property type="protein sequence ID" value="PNC53849.1"/>
    <property type="molecule type" value="Genomic_DNA"/>
</dbReference>
<reference evidence="3 4" key="1">
    <citation type="journal article" date="2017" name="BMC Genomics">
        <title>Genome sequencing of 39 Akkermansia muciniphila isolates reveals its population structure, genomic and functional diverisity, and global distribution in mammalian gut microbiotas.</title>
        <authorList>
            <person name="Guo X."/>
            <person name="Li S."/>
            <person name="Zhang J."/>
            <person name="Wu F."/>
            <person name="Li X."/>
            <person name="Wu D."/>
            <person name="Zhang M."/>
            <person name="Ou Z."/>
            <person name="Jie Z."/>
            <person name="Yan Q."/>
            <person name="Li P."/>
            <person name="Yi J."/>
            <person name="Peng Y."/>
        </authorList>
    </citation>
    <scope>NUCLEOTIDE SEQUENCE [LARGE SCALE GENOMIC DNA]</scope>
    <source>
        <strain evidence="3 4">GP43</strain>
    </source>
</reference>
<protein>
    <submittedName>
        <fullName evidence="3">Uncharacterized protein</fullName>
    </submittedName>
</protein>
<feature type="region of interest" description="Disordered" evidence="1">
    <location>
        <begin position="423"/>
        <end position="476"/>
    </location>
</feature>
<evidence type="ECO:0000313" key="3">
    <source>
        <dbReference type="EMBL" id="PNC53849.1"/>
    </source>
</evidence>
<sequence length="476" mass="51377">MLKFPSVRQCRETAERVVPHSFAEKHFCLSGRNLLSHDMAMPLIVGQEWRRRISRMQWLLNAVLAVECLSMPFFAAGAVAGMVWYGGRRMGVDWGWLAGGALAAAGFFLAVWGWLRLRGRFFSRRDTAAFLDEQLGLHAALSAGEEWGHAVEAGKSAVQGNSVLRIRSAWCLAWLAGGAVLMACGAFLPLPAPQAVGQLPDLPPVLARVGEALDRLAEMESVDNKSLEPFREQLEDLKRMHRNEMYSHAGLEAADALKGKTAAAVAGLSNQMYRTDSALSLLDSLNGASSPEAMQSLQEALTGMESLALQPGGIMSRQLQELKASLPSLQIDPETARRLREQLERAAQQLRSMCGQCGISLMASPDDRTVMESGQGEGNEPGRGGTGRGRGDAPLAFEMEERPRLDTVSRRVVHEDLSRAALGEAAGVETAAPSPEGAGNGQEHGGRGARPARGGDAVWSDCLTPQEQSALKEIFR</sequence>
<keyword evidence="2" id="KW-1133">Transmembrane helix</keyword>
<feature type="transmembrane region" description="Helical" evidence="2">
    <location>
        <begin position="58"/>
        <end position="84"/>
    </location>
</feature>
<keyword evidence="2" id="KW-0472">Membrane</keyword>
<dbReference type="AlphaFoldDB" id="A0AAP8T8I1"/>
<keyword evidence="2" id="KW-0812">Transmembrane</keyword>
<feature type="region of interest" description="Disordered" evidence="1">
    <location>
        <begin position="367"/>
        <end position="393"/>
    </location>
</feature>
<gene>
    <name evidence="3" type="ORF">CXU09_11185</name>
</gene>
<feature type="transmembrane region" description="Helical" evidence="2">
    <location>
        <begin position="169"/>
        <end position="190"/>
    </location>
</feature>
<evidence type="ECO:0000313" key="4">
    <source>
        <dbReference type="Proteomes" id="UP000235914"/>
    </source>
</evidence>
<feature type="transmembrane region" description="Helical" evidence="2">
    <location>
        <begin position="96"/>
        <end position="115"/>
    </location>
</feature>
<organism evidence="3 4">
    <name type="scientific">Akkermansia muciniphila</name>
    <dbReference type="NCBI Taxonomy" id="239935"/>
    <lineage>
        <taxon>Bacteria</taxon>
        <taxon>Pseudomonadati</taxon>
        <taxon>Verrucomicrobiota</taxon>
        <taxon>Verrucomicrobiia</taxon>
        <taxon>Verrucomicrobiales</taxon>
        <taxon>Akkermansiaceae</taxon>
        <taxon>Akkermansia</taxon>
    </lineage>
</organism>
<accession>A0AAP8T8I1</accession>